<dbReference type="InterPro" id="IPR029058">
    <property type="entry name" value="AB_hydrolase_fold"/>
</dbReference>
<keyword evidence="2" id="KW-0804">Transcription</keyword>
<dbReference type="EMBL" id="JAUSQU010000001">
    <property type="protein sequence ID" value="MDP9847057.1"/>
    <property type="molecule type" value="Genomic_DNA"/>
</dbReference>
<accession>A0ABT9QK14</accession>
<dbReference type="SUPFAM" id="SSF53474">
    <property type="entry name" value="alpha/beta-Hydrolases"/>
    <property type="match status" value="1"/>
</dbReference>
<dbReference type="Gene3D" id="3.40.50.1820">
    <property type="entry name" value="alpha/beta hydrolase"/>
    <property type="match status" value="1"/>
</dbReference>
<keyword evidence="1" id="KW-0805">Transcription regulation</keyword>
<evidence type="ECO:0000313" key="4">
    <source>
        <dbReference type="EMBL" id="MDP9847057.1"/>
    </source>
</evidence>
<gene>
    <name evidence="4" type="ORF">J2853_006268</name>
</gene>
<comment type="caution">
    <text evidence="4">The sequence shown here is derived from an EMBL/GenBank/DDBJ whole genome shotgun (WGS) entry which is preliminary data.</text>
</comment>
<sequence>MSPSSLTTIPAGAIRLLGGPAVVVGHSFAGGAATIAAALDPELVSAIVEIAPFTRAQKPDLGGLLRNGRHRKGIALLMVTGMLRSVGLWMRYLDHAYPGAKPADYDESMAALERALRRPGRMAVVSRMGTSAPTDAGAQLPNLRVPALVLVGTLDPDWADLTAVGGRLVDIVLATLRAYGLEGADAIHATRCLRAAVHGFAVLEAAGGFGLPFDLDDSYELLAKMIIAGLPKPA</sequence>
<dbReference type="Pfam" id="PF13305">
    <property type="entry name" value="TetR_C_33"/>
    <property type="match status" value="1"/>
</dbReference>
<name>A0ABT9QK14_9ACTN</name>
<dbReference type="Proteomes" id="UP001225356">
    <property type="component" value="Unassembled WGS sequence"/>
</dbReference>
<evidence type="ECO:0000313" key="5">
    <source>
        <dbReference type="Proteomes" id="UP001225356"/>
    </source>
</evidence>
<dbReference type="InterPro" id="IPR025996">
    <property type="entry name" value="MT1864/Rv1816-like_C"/>
</dbReference>
<evidence type="ECO:0000256" key="2">
    <source>
        <dbReference type="ARBA" id="ARBA00023163"/>
    </source>
</evidence>
<keyword evidence="5" id="KW-1185">Reference proteome</keyword>
<dbReference type="RefSeq" id="WP_307564013.1">
    <property type="nucleotide sequence ID" value="NZ_JAUSQU010000001.1"/>
</dbReference>
<feature type="domain" description="HTH-type transcriptional regulator MT1864/Rv1816-like C-terminal" evidence="3">
    <location>
        <begin position="152"/>
        <end position="224"/>
    </location>
</feature>
<proteinExistence type="predicted"/>
<reference evidence="4 5" key="1">
    <citation type="submission" date="2023-07" db="EMBL/GenBank/DDBJ databases">
        <title>Sequencing the genomes of 1000 actinobacteria strains.</title>
        <authorList>
            <person name="Klenk H.-P."/>
        </authorList>
    </citation>
    <scope>NUCLEOTIDE SEQUENCE [LARGE SCALE GENOMIC DNA]</scope>
    <source>
        <strain evidence="4 5">DSM 46740</strain>
    </source>
</reference>
<organism evidence="4 5">
    <name type="scientific">Streptosporangium lutulentum</name>
    <dbReference type="NCBI Taxonomy" id="1461250"/>
    <lineage>
        <taxon>Bacteria</taxon>
        <taxon>Bacillati</taxon>
        <taxon>Actinomycetota</taxon>
        <taxon>Actinomycetes</taxon>
        <taxon>Streptosporangiales</taxon>
        <taxon>Streptosporangiaceae</taxon>
        <taxon>Streptosporangium</taxon>
    </lineage>
</organism>
<evidence type="ECO:0000256" key="1">
    <source>
        <dbReference type="ARBA" id="ARBA00023015"/>
    </source>
</evidence>
<dbReference type="Gene3D" id="1.10.357.10">
    <property type="entry name" value="Tetracycline Repressor, domain 2"/>
    <property type="match status" value="1"/>
</dbReference>
<dbReference type="SUPFAM" id="SSF48498">
    <property type="entry name" value="Tetracyclin repressor-like, C-terminal domain"/>
    <property type="match status" value="1"/>
</dbReference>
<protein>
    <submittedName>
        <fullName evidence="4">Pimeloyl-ACP methyl ester carboxylesterase</fullName>
    </submittedName>
</protein>
<dbReference type="InterPro" id="IPR036271">
    <property type="entry name" value="Tet_transcr_reg_TetR-rel_C_sf"/>
</dbReference>
<evidence type="ECO:0000259" key="3">
    <source>
        <dbReference type="Pfam" id="PF13305"/>
    </source>
</evidence>